<dbReference type="InterPro" id="IPR032466">
    <property type="entry name" value="Metal_Hydrolase"/>
</dbReference>
<evidence type="ECO:0000256" key="1">
    <source>
        <dbReference type="ARBA" id="ARBA00001968"/>
    </source>
</evidence>
<dbReference type="EMBL" id="LR217720">
    <property type="protein sequence ID" value="VFP84251.1"/>
    <property type="molecule type" value="Genomic_DNA"/>
</dbReference>
<dbReference type="GO" id="GO:0004527">
    <property type="term" value="F:exonuclease activity"/>
    <property type="evidence" value="ECO:0007669"/>
    <property type="project" value="UniProtKB-KW"/>
</dbReference>
<name>A0A451DCR5_9GAMM</name>
<dbReference type="InterPro" id="IPR050891">
    <property type="entry name" value="TatD-type_Hydrolase"/>
</dbReference>
<evidence type="ECO:0000313" key="7">
    <source>
        <dbReference type="EMBL" id="VFP84251.1"/>
    </source>
</evidence>
<dbReference type="PROSITE" id="PS01091">
    <property type="entry name" value="TATD_3"/>
    <property type="match status" value="1"/>
</dbReference>
<evidence type="ECO:0000256" key="3">
    <source>
        <dbReference type="ARBA" id="ARBA00022722"/>
    </source>
</evidence>
<dbReference type="PANTHER" id="PTHR10060:SF15">
    <property type="entry name" value="DEOXYRIBONUCLEASE TATDN1"/>
    <property type="match status" value="1"/>
</dbReference>
<keyword evidence="3" id="KW-0540">Nuclease</keyword>
<accession>A0A451DCR5</accession>
<dbReference type="EC" id="3.1.13.-" evidence="7"/>
<dbReference type="PIRSF" id="PIRSF005902">
    <property type="entry name" value="DNase_TatD"/>
    <property type="match status" value="1"/>
</dbReference>
<dbReference type="GO" id="GO:0046872">
    <property type="term" value="F:metal ion binding"/>
    <property type="evidence" value="ECO:0007669"/>
    <property type="project" value="UniProtKB-KW"/>
</dbReference>
<dbReference type="InterPro" id="IPR001130">
    <property type="entry name" value="TatD-like"/>
</dbReference>
<reference evidence="7 8" key="1">
    <citation type="submission" date="2019-02" db="EMBL/GenBank/DDBJ databases">
        <authorList>
            <person name="Manzano-Marin A."/>
            <person name="Manzano-Marin A."/>
        </authorList>
    </citation>
    <scope>NUCLEOTIDE SEQUENCE [LARGE SCALE GENOMIC DNA]</scope>
    <source>
        <strain evidence="7 8">ErCilaricifoliae</strain>
    </source>
</reference>
<dbReference type="RefSeq" id="WP_157989742.1">
    <property type="nucleotide sequence ID" value="NZ_LR217720.1"/>
</dbReference>
<evidence type="ECO:0000256" key="2">
    <source>
        <dbReference type="ARBA" id="ARBA00009275"/>
    </source>
</evidence>
<dbReference type="EC" id="3.1.11.-" evidence="7"/>
<dbReference type="Proteomes" id="UP000294418">
    <property type="component" value="Chromosome"/>
</dbReference>
<dbReference type="OrthoDB" id="9810005at2"/>
<dbReference type="PANTHER" id="PTHR10060">
    <property type="entry name" value="TATD FAMILY DEOXYRIBONUCLEASE"/>
    <property type="match status" value="1"/>
</dbReference>
<dbReference type="CDD" id="cd01310">
    <property type="entry name" value="TatD_DNAse"/>
    <property type="match status" value="1"/>
</dbReference>
<evidence type="ECO:0000256" key="5">
    <source>
        <dbReference type="ARBA" id="ARBA00022801"/>
    </source>
</evidence>
<dbReference type="Gene3D" id="3.20.20.140">
    <property type="entry name" value="Metal-dependent hydrolases"/>
    <property type="match status" value="1"/>
</dbReference>
<proteinExistence type="inferred from homology"/>
<evidence type="ECO:0000256" key="6">
    <source>
        <dbReference type="PIRSR" id="PIRSR005902-1"/>
    </source>
</evidence>
<gene>
    <name evidence="7" type="primary">tatD</name>
    <name evidence="7" type="ORF">ERCILAFE3058_329</name>
</gene>
<feature type="binding site" evidence="6">
    <location>
        <position position="128"/>
    </location>
    <ligand>
        <name>a divalent metal cation</name>
        <dbReference type="ChEBI" id="CHEBI:60240"/>
        <label>2</label>
    </ligand>
</feature>
<comment type="similarity">
    <text evidence="2">Belongs to the metallo-dependent hydrolases superfamily. TatD-type hydrolase family.</text>
</comment>
<sequence length="260" mass="29397">MFDVGVNLTSKKFLKDREKVVQRARAVGVTGMVIISCTLSDSRQAIMLAKEGENYFWCTVGVHPNYANTWSQKVGVDMRPLIYEPCVVAIGECGLDFHRSFATKKKQIDAFQAQIELAVELSVPLFLHCRNAHKCLMSILKPWLPHLPSVFLHCFTGTQVELEVYIEHGIFIGVTGWICDVYRGRDLRQLISLIPSDLLLIETDAPWLLPMGMDLAPPSKRNEPCFLPHIIQTVAILRGDDMIELSKKITLNAHKLFHLI</sequence>
<feature type="binding site" evidence="6">
    <location>
        <position position="92"/>
    </location>
    <ligand>
        <name>a divalent metal cation</name>
        <dbReference type="ChEBI" id="CHEBI:60240"/>
        <label>1</label>
    </ligand>
</feature>
<feature type="binding site" evidence="6">
    <location>
        <position position="204"/>
    </location>
    <ligand>
        <name>a divalent metal cation</name>
        <dbReference type="ChEBI" id="CHEBI:60240"/>
        <label>1</label>
    </ligand>
</feature>
<dbReference type="FunFam" id="3.20.20.140:FF:000005">
    <property type="entry name" value="TatD family hydrolase"/>
    <property type="match status" value="1"/>
</dbReference>
<organism evidence="7 8">
    <name type="scientific">Candidatus Erwinia haradaeae</name>
    <dbReference type="NCBI Taxonomy" id="1922217"/>
    <lineage>
        <taxon>Bacteria</taxon>
        <taxon>Pseudomonadati</taxon>
        <taxon>Pseudomonadota</taxon>
        <taxon>Gammaproteobacteria</taxon>
        <taxon>Enterobacterales</taxon>
        <taxon>Erwiniaceae</taxon>
        <taxon>Erwinia</taxon>
    </lineage>
</organism>
<protein>
    <submittedName>
        <fullName evidence="7">3'-5' ssDNA/RNA exonuclease TatD</fullName>
        <ecNumber evidence="7">3.1.11.-</ecNumber>
        <ecNumber evidence="7">3.1.13.-</ecNumber>
    </submittedName>
</protein>
<keyword evidence="7" id="KW-0269">Exonuclease</keyword>
<evidence type="ECO:0000256" key="4">
    <source>
        <dbReference type="ARBA" id="ARBA00022723"/>
    </source>
</evidence>
<keyword evidence="5 7" id="KW-0378">Hydrolase</keyword>
<feature type="binding site" evidence="6">
    <location>
        <position position="153"/>
    </location>
    <ligand>
        <name>a divalent metal cation</name>
        <dbReference type="ChEBI" id="CHEBI:60240"/>
        <label>2</label>
    </ligand>
</feature>
<dbReference type="InterPro" id="IPR018228">
    <property type="entry name" value="DNase_TatD-rel_CS"/>
</dbReference>
<evidence type="ECO:0000313" key="8">
    <source>
        <dbReference type="Proteomes" id="UP000294418"/>
    </source>
</evidence>
<comment type="cofactor">
    <cofactor evidence="1">
        <name>a divalent metal cation</name>
        <dbReference type="ChEBI" id="CHEBI:60240"/>
    </cofactor>
</comment>
<dbReference type="AlphaFoldDB" id="A0A451DCR5"/>
<keyword evidence="4 6" id="KW-0479">Metal-binding</keyword>
<dbReference type="SUPFAM" id="SSF51556">
    <property type="entry name" value="Metallo-dependent hydrolases"/>
    <property type="match status" value="1"/>
</dbReference>
<dbReference type="Pfam" id="PF01026">
    <property type="entry name" value="TatD_DNase"/>
    <property type="match status" value="1"/>
</dbReference>